<dbReference type="NCBIfam" id="NF000935">
    <property type="entry name" value="PRK00092.3-3"/>
    <property type="match status" value="1"/>
</dbReference>
<dbReference type="AlphaFoldDB" id="K9YQK9"/>
<dbReference type="InterPro" id="IPR028989">
    <property type="entry name" value="RimP_N"/>
</dbReference>
<keyword evidence="1 3" id="KW-0963">Cytoplasm</keyword>
<dbReference type="EMBL" id="CP003940">
    <property type="protein sequence ID" value="AFZ48413.1"/>
    <property type="molecule type" value="Genomic_DNA"/>
</dbReference>
<dbReference type="InterPro" id="IPR036847">
    <property type="entry name" value="RimP_C_sf"/>
</dbReference>
<feature type="domain" description="Ribosome maturation factor RimP C-terminal" evidence="5">
    <location>
        <begin position="88"/>
        <end position="146"/>
    </location>
</feature>
<feature type="domain" description="Ribosome maturation factor RimP N-terminal" evidence="4">
    <location>
        <begin position="13"/>
        <end position="84"/>
    </location>
</feature>
<dbReference type="GO" id="GO:0005829">
    <property type="term" value="C:cytosol"/>
    <property type="evidence" value="ECO:0007669"/>
    <property type="project" value="TreeGrafter"/>
</dbReference>
<dbReference type="Proteomes" id="UP000010483">
    <property type="component" value="Chromosome"/>
</dbReference>
<dbReference type="KEGG" id="csn:Cyast_2470"/>
<dbReference type="FunFam" id="3.30.300.70:FF:000001">
    <property type="entry name" value="Ribosome maturation factor RimP"/>
    <property type="match status" value="1"/>
</dbReference>
<gene>
    <name evidence="3" type="primary">rimP</name>
    <name evidence="6" type="ordered locus">Cyast_2470</name>
</gene>
<organism evidence="6 7">
    <name type="scientific">Cyanobacterium stanieri (strain ATCC 29140 / PCC 7202)</name>
    <dbReference type="NCBI Taxonomy" id="292563"/>
    <lineage>
        <taxon>Bacteria</taxon>
        <taxon>Bacillati</taxon>
        <taxon>Cyanobacteriota</taxon>
        <taxon>Cyanophyceae</taxon>
        <taxon>Oscillatoriophycideae</taxon>
        <taxon>Chroococcales</taxon>
        <taxon>Geminocystaceae</taxon>
        <taxon>Cyanobacterium</taxon>
    </lineage>
</organism>
<comment type="function">
    <text evidence="3">Required for maturation of 30S ribosomal subunits.</text>
</comment>
<dbReference type="Pfam" id="PF17384">
    <property type="entry name" value="DUF150_C"/>
    <property type="match status" value="1"/>
</dbReference>
<dbReference type="Gene3D" id="2.30.30.180">
    <property type="entry name" value="Ribosome maturation factor RimP, C-terminal domain"/>
    <property type="match status" value="1"/>
</dbReference>
<dbReference type="InterPro" id="IPR003728">
    <property type="entry name" value="Ribosome_maturation_RimP"/>
</dbReference>
<evidence type="ECO:0000256" key="2">
    <source>
        <dbReference type="ARBA" id="ARBA00022517"/>
    </source>
</evidence>
<dbReference type="HAMAP" id="MF_01077">
    <property type="entry name" value="RimP"/>
    <property type="match status" value="1"/>
</dbReference>
<dbReference type="SUPFAM" id="SSF75420">
    <property type="entry name" value="YhbC-like, N-terminal domain"/>
    <property type="match status" value="1"/>
</dbReference>
<dbReference type="STRING" id="292563.Cyast_2470"/>
<keyword evidence="7" id="KW-1185">Reference proteome</keyword>
<comment type="subcellular location">
    <subcellularLocation>
        <location evidence="3">Cytoplasm</location>
    </subcellularLocation>
</comment>
<evidence type="ECO:0000259" key="4">
    <source>
        <dbReference type="Pfam" id="PF02576"/>
    </source>
</evidence>
<dbReference type="Pfam" id="PF02576">
    <property type="entry name" value="RimP_N"/>
    <property type="match status" value="1"/>
</dbReference>
<dbReference type="GO" id="GO:0006412">
    <property type="term" value="P:translation"/>
    <property type="evidence" value="ECO:0007669"/>
    <property type="project" value="TreeGrafter"/>
</dbReference>
<name>K9YQK9_CYASC</name>
<comment type="similarity">
    <text evidence="3">Belongs to the RimP family.</text>
</comment>
<dbReference type="InterPro" id="IPR028998">
    <property type="entry name" value="RimP_C"/>
</dbReference>
<dbReference type="CDD" id="cd01734">
    <property type="entry name" value="YlxS_C"/>
    <property type="match status" value="1"/>
</dbReference>
<proteinExistence type="inferred from homology"/>
<dbReference type="HOGENOM" id="CLU_070525_2_1_3"/>
<evidence type="ECO:0000259" key="5">
    <source>
        <dbReference type="Pfam" id="PF17384"/>
    </source>
</evidence>
<dbReference type="PANTHER" id="PTHR33867:SF1">
    <property type="entry name" value="RIBOSOME MATURATION FACTOR RIMP"/>
    <property type="match status" value="1"/>
</dbReference>
<protein>
    <recommendedName>
        <fullName evidence="3">Ribosome maturation factor RimP</fullName>
    </recommendedName>
</protein>
<reference evidence="7" key="1">
    <citation type="journal article" date="2013" name="Proc. Natl. Acad. Sci. U.S.A.">
        <title>Improving the coverage of the cyanobacterial phylum using diversity-driven genome sequencing.</title>
        <authorList>
            <person name="Shih P.M."/>
            <person name="Wu D."/>
            <person name="Latifi A."/>
            <person name="Axen S.D."/>
            <person name="Fewer D.P."/>
            <person name="Talla E."/>
            <person name="Calteau A."/>
            <person name="Cai F."/>
            <person name="Tandeau de Marsac N."/>
            <person name="Rippka R."/>
            <person name="Herdman M."/>
            <person name="Sivonen K."/>
            <person name="Coursin T."/>
            <person name="Laurent T."/>
            <person name="Goodwin L."/>
            <person name="Nolan M."/>
            <person name="Davenport K.W."/>
            <person name="Han C.S."/>
            <person name="Rubin E.M."/>
            <person name="Eisen J.A."/>
            <person name="Woyke T."/>
            <person name="Gugger M."/>
            <person name="Kerfeld C.A."/>
        </authorList>
    </citation>
    <scope>NUCLEOTIDE SEQUENCE [LARGE SCALE GENOMIC DNA]</scope>
    <source>
        <strain evidence="7">ATCC 29140 / PCC 7202</strain>
    </source>
</reference>
<dbReference type="SUPFAM" id="SSF74942">
    <property type="entry name" value="YhbC-like, C-terminal domain"/>
    <property type="match status" value="1"/>
</dbReference>
<accession>K9YQK9</accession>
<dbReference type="PANTHER" id="PTHR33867">
    <property type="entry name" value="RIBOSOME MATURATION FACTOR RIMP"/>
    <property type="match status" value="1"/>
</dbReference>
<sequence>MTHPLIPEITALANPIAEKLNFEIANIVFQTNKNPSLLRIDIRNRGGDTSLDDCEQMSRLLEEALEMKDIIPEAYALEISSPGVADVLTTDREFISFQGFPVTVQTHTPHKKKTQFEGTLRSRDEDFVYLNCKGRIVKIPRELVEQVTLCSASE</sequence>
<evidence type="ECO:0000313" key="6">
    <source>
        <dbReference type="EMBL" id="AFZ48413.1"/>
    </source>
</evidence>
<evidence type="ECO:0000256" key="1">
    <source>
        <dbReference type="ARBA" id="ARBA00022490"/>
    </source>
</evidence>
<dbReference type="Gene3D" id="3.30.300.70">
    <property type="entry name" value="RimP-like superfamily, N-terminal"/>
    <property type="match status" value="1"/>
</dbReference>
<dbReference type="GO" id="GO:0000028">
    <property type="term" value="P:ribosomal small subunit assembly"/>
    <property type="evidence" value="ECO:0007669"/>
    <property type="project" value="TreeGrafter"/>
</dbReference>
<dbReference type="eggNOG" id="COG0779">
    <property type="taxonomic scope" value="Bacteria"/>
</dbReference>
<evidence type="ECO:0000313" key="7">
    <source>
        <dbReference type="Proteomes" id="UP000010483"/>
    </source>
</evidence>
<dbReference type="InterPro" id="IPR035956">
    <property type="entry name" value="RimP_N_sf"/>
</dbReference>
<evidence type="ECO:0000256" key="3">
    <source>
        <dbReference type="HAMAP-Rule" id="MF_01077"/>
    </source>
</evidence>
<keyword evidence="2 3" id="KW-0690">Ribosome biogenesis</keyword>